<dbReference type="OrthoDB" id="9773549at2"/>
<dbReference type="AlphaFoldDB" id="A0A2A9E2Z8"/>
<evidence type="ECO:0000313" key="3">
    <source>
        <dbReference type="Proteomes" id="UP000225548"/>
    </source>
</evidence>
<reference evidence="2 3" key="1">
    <citation type="submission" date="2017-10" db="EMBL/GenBank/DDBJ databases">
        <title>Sequencing the genomes of 1000 actinobacteria strains.</title>
        <authorList>
            <person name="Klenk H.-P."/>
        </authorList>
    </citation>
    <scope>NUCLEOTIDE SEQUENCE [LARGE SCALE GENOMIC DNA]</scope>
    <source>
        <strain evidence="2 3">DSM 18966</strain>
    </source>
</reference>
<protein>
    <submittedName>
        <fullName evidence="2">Pimeloyl-ACP methyl ester carboxylesterase</fullName>
    </submittedName>
</protein>
<dbReference type="Proteomes" id="UP000225548">
    <property type="component" value="Unassembled WGS sequence"/>
</dbReference>
<dbReference type="InterPro" id="IPR029058">
    <property type="entry name" value="AB_hydrolase_fold"/>
</dbReference>
<dbReference type="InterPro" id="IPR000073">
    <property type="entry name" value="AB_hydrolase_1"/>
</dbReference>
<accession>A0A2A9E2Z8</accession>
<dbReference type="InterPro" id="IPR052897">
    <property type="entry name" value="Sec-Metab_Biosynth_Hydrolase"/>
</dbReference>
<dbReference type="PANTHER" id="PTHR37017:SF11">
    <property type="entry name" value="ESTERASE_LIPASE_THIOESTERASE DOMAIN-CONTAINING PROTEIN"/>
    <property type="match status" value="1"/>
</dbReference>
<comment type="caution">
    <text evidence="2">The sequence shown here is derived from an EMBL/GenBank/DDBJ whole genome shotgun (WGS) entry which is preliminary data.</text>
</comment>
<evidence type="ECO:0000313" key="2">
    <source>
        <dbReference type="EMBL" id="PFG33026.1"/>
    </source>
</evidence>
<feature type="domain" description="AB hydrolase-1" evidence="1">
    <location>
        <begin position="7"/>
        <end position="238"/>
    </location>
</feature>
<dbReference type="Pfam" id="PF12697">
    <property type="entry name" value="Abhydrolase_6"/>
    <property type="match status" value="1"/>
</dbReference>
<dbReference type="PANTHER" id="PTHR37017">
    <property type="entry name" value="AB HYDROLASE-1 DOMAIN-CONTAINING PROTEIN-RELATED"/>
    <property type="match status" value="1"/>
</dbReference>
<keyword evidence="3" id="KW-1185">Reference proteome</keyword>
<dbReference type="GO" id="GO:0003824">
    <property type="term" value="F:catalytic activity"/>
    <property type="evidence" value="ECO:0007669"/>
    <property type="project" value="UniProtKB-ARBA"/>
</dbReference>
<proteinExistence type="predicted"/>
<dbReference type="EMBL" id="PDJG01000001">
    <property type="protein sequence ID" value="PFG33026.1"/>
    <property type="molecule type" value="Genomic_DNA"/>
</dbReference>
<name>A0A2A9E2Z8_9MICO</name>
<organism evidence="2 3">
    <name type="scientific">Sanguibacter antarcticus</name>
    <dbReference type="NCBI Taxonomy" id="372484"/>
    <lineage>
        <taxon>Bacteria</taxon>
        <taxon>Bacillati</taxon>
        <taxon>Actinomycetota</taxon>
        <taxon>Actinomycetes</taxon>
        <taxon>Micrococcales</taxon>
        <taxon>Sanguibacteraceae</taxon>
        <taxon>Sanguibacter</taxon>
    </lineage>
</organism>
<dbReference type="Gene3D" id="3.40.50.1820">
    <property type="entry name" value="alpha/beta hydrolase"/>
    <property type="match status" value="1"/>
</dbReference>
<gene>
    <name evidence="2" type="ORF">ATL42_0878</name>
</gene>
<dbReference type="SUPFAM" id="SSF53474">
    <property type="entry name" value="alpha/beta-Hydrolases"/>
    <property type="match status" value="1"/>
</dbReference>
<dbReference type="RefSeq" id="WP_098454297.1">
    <property type="nucleotide sequence ID" value="NZ_PDJG01000001.1"/>
</dbReference>
<evidence type="ECO:0000259" key="1">
    <source>
        <dbReference type="Pfam" id="PF12697"/>
    </source>
</evidence>
<sequence>MNTTTYVLVPGFWLGSRVWHHVEELLSQHGHVVHAVDLAGMGERAHLASPETDLSTHIDDVVRLLEQQDLHDVVLVGHSYGALVTTGAADRVPERVARLVYVDTGPLPDDMAQADFEGPDARAANEAVVMTRGEGWMLPPPPWAMLAAEVPEVDAVALTALDEGSQPQPWRTATQPVSLTGAWQHLPRTGVLCSFSLDQLHQMAPHAPAFAHMLDGDWTYVELPTWHWPMVSRPAELTEVLESVTS</sequence>